<dbReference type="GO" id="GO:0035999">
    <property type="term" value="P:tetrahydrofolate interconversion"/>
    <property type="evidence" value="ECO:0007669"/>
    <property type="project" value="UniProtKB-UniRule"/>
</dbReference>
<organism evidence="9 10">
    <name type="scientific">Loktanella fryxellensis</name>
    <dbReference type="NCBI Taxonomy" id="245187"/>
    <lineage>
        <taxon>Bacteria</taxon>
        <taxon>Pseudomonadati</taxon>
        <taxon>Pseudomonadota</taxon>
        <taxon>Alphaproteobacteria</taxon>
        <taxon>Rhodobacterales</taxon>
        <taxon>Roseobacteraceae</taxon>
        <taxon>Loktanella</taxon>
    </lineage>
</organism>
<dbReference type="Gene3D" id="3.10.410.10">
    <property type="entry name" value="Formyltetrahydrofolate synthetase, domain 3"/>
    <property type="match status" value="1"/>
</dbReference>
<evidence type="ECO:0000256" key="4">
    <source>
        <dbReference type="ARBA" id="ARBA00022741"/>
    </source>
</evidence>
<reference evidence="9 10" key="1">
    <citation type="submission" date="2016-10" db="EMBL/GenBank/DDBJ databases">
        <authorList>
            <person name="de Groot N.N."/>
        </authorList>
    </citation>
    <scope>NUCLEOTIDE SEQUENCE [LARGE SCALE GENOMIC DNA]</scope>
    <source>
        <strain evidence="9 10">DSM 16213</strain>
    </source>
</reference>
<dbReference type="EMBL" id="FOCI01000014">
    <property type="protein sequence ID" value="SEN37500.1"/>
    <property type="molecule type" value="Genomic_DNA"/>
</dbReference>
<feature type="binding site" evidence="8">
    <location>
        <begin position="65"/>
        <end position="72"/>
    </location>
    <ligand>
        <name>ATP</name>
        <dbReference type="ChEBI" id="CHEBI:30616"/>
    </ligand>
</feature>
<dbReference type="GO" id="GO:0005524">
    <property type="term" value="F:ATP binding"/>
    <property type="evidence" value="ECO:0007669"/>
    <property type="project" value="UniProtKB-UniRule"/>
</dbReference>
<dbReference type="PROSITE" id="PS00722">
    <property type="entry name" value="FTHFS_2"/>
    <property type="match status" value="1"/>
</dbReference>
<gene>
    <name evidence="8" type="primary">fhs</name>
    <name evidence="9" type="ORF">SAMN04488003_11460</name>
</gene>
<dbReference type="Gene3D" id="3.40.50.300">
    <property type="entry name" value="P-loop containing nucleotide triphosphate hydrolases"/>
    <property type="match status" value="1"/>
</dbReference>
<keyword evidence="2 8" id="KW-0554">One-carbon metabolism</keyword>
<name>A0A1H8G149_9RHOB</name>
<dbReference type="UniPathway" id="UPA00193"/>
<evidence type="ECO:0000256" key="6">
    <source>
        <dbReference type="ARBA" id="ARBA00049033"/>
    </source>
</evidence>
<dbReference type="Pfam" id="PF01268">
    <property type="entry name" value="FTHFS"/>
    <property type="match status" value="1"/>
</dbReference>
<dbReference type="InterPro" id="IPR027417">
    <property type="entry name" value="P-loop_NTPase"/>
</dbReference>
<dbReference type="FunFam" id="3.30.1510.10:FF:000001">
    <property type="entry name" value="Formate--tetrahydrofolate ligase"/>
    <property type="match status" value="1"/>
</dbReference>
<evidence type="ECO:0000256" key="7">
    <source>
        <dbReference type="ARBA" id="ARBA00061363"/>
    </source>
</evidence>
<dbReference type="HAMAP" id="MF_01543">
    <property type="entry name" value="FTHFS"/>
    <property type="match status" value="1"/>
</dbReference>
<sequence>MRSDIEIARAASKRPIQQIGQTLGIGAGDLVPYGHDKAKVSQPFIDSLQGRPDGKLILVTAINPTPAGEGKTTTTVGLGDGLAAIGKKVAVCIREASLGPCFGMKGGAAGGGRAQVIPMEDMNLHFTGDFHAITSAHNLLAAMIDNHITWGNALDIDIRRITWRRVMDMNDRALRQITTGLGGAANGYARETGFDITVASEVMAILCLARDLADLQDRVGRVVVAVRRDGTPVHARDLKADGAMTVLLRDAMQPNLVQTLEHTPAFVHGGPFANIAHGCNSVIATATALKLADYVVTEAGFGADLGAEKFMNIKCRKAGLAPACVVLVATVRAMKMNGGVAKADLGAEDVAAVTVGCANLGRHMDNIARFGVPVIVAINHFTGDTAGEIAAVQDFVAARGTRAILCRHWAEGSAGITDLAQAVAEVADAGVADFAPLYPDAMGLADKIDTVARLIYGADRAVMDDRIRDRLLSWEAEGYGDLPVCMAKTPYSFTTDPGVRGAPTGFDVPVREVRLSAGAGFVVAICGEIMTMPGLPSAPAAERIGLNAAGQIEGLF</sequence>
<evidence type="ECO:0000256" key="5">
    <source>
        <dbReference type="ARBA" id="ARBA00022840"/>
    </source>
</evidence>
<dbReference type="RefSeq" id="WP_089903580.1">
    <property type="nucleotide sequence ID" value="NZ_FOCI01000014.1"/>
</dbReference>
<dbReference type="STRING" id="245187.SAMN04488003_11460"/>
<evidence type="ECO:0000256" key="3">
    <source>
        <dbReference type="ARBA" id="ARBA00022598"/>
    </source>
</evidence>
<evidence type="ECO:0000313" key="9">
    <source>
        <dbReference type="EMBL" id="SEN37500.1"/>
    </source>
</evidence>
<dbReference type="PROSITE" id="PS00721">
    <property type="entry name" value="FTHFS_1"/>
    <property type="match status" value="1"/>
</dbReference>
<dbReference type="Gene3D" id="3.30.1510.10">
    <property type="entry name" value="Domain 2, N(10)-formyltetrahydrofolate synthetase"/>
    <property type="match status" value="1"/>
</dbReference>
<dbReference type="GO" id="GO:0004329">
    <property type="term" value="F:formate-tetrahydrofolate ligase activity"/>
    <property type="evidence" value="ECO:0007669"/>
    <property type="project" value="UniProtKB-UniRule"/>
</dbReference>
<accession>A0A1H8G149</accession>
<dbReference type="InterPro" id="IPR020628">
    <property type="entry name" value="Formate_THF_ligase_CS"/>
</dbReference>
<evidence type="ECO:0000256" key="2">
    <source>
        <dbReference type="ARBA" id="ARBA00022563"/>
    </source>
</evidence>
<proteinExistence type="inferred from homology"/>
<dbReference type="OrthoDB" id="9761733at2"/>
<keyword evidence="5 8" id="KW-0067">ATP-binding</keyword>
<dbReference type="SUPFAM" id="SSF52540">
    <property type="entry name" value="P-loop containing nucleoside triphosphate hydrolases"/>
    <property type="match status" value="1"/>
</dbReference>
<dbReference type="InterPro" id="IPR000559">
    <property type="entry name" value="Formate_THF_ligase"/>
</dbReference>
<dbReference type="EC" id="6.3.4.3" evidence="8"/>
<dbReference type="Proteomes" id="UP000199585">
    <property type="component" value="Unassembled WGS sequence"/>
</dbReference>
<protein>
    <recommendedName>
        <fullName evidence="8">Formate--tetrahydrofolate ligase</fullName>
        <ecNumber evidence="8">6.3.4.3</ecNumber>
    </recommendedName>
    <alternativeName>
        <fullName evidence="8">Formyltetrahydrofolate synthetase</fullName>
        <shortName evidence="8">FHS</shortName>
        <shortName evidence="8">FTHFS</shortName>
    </alternativeName>
</protein>
<keyword evidence="10" id="KW-1185">Reference proteome</keyword>
<comment type="pathway">
    <text evidence="1 8">One-carbon metabolism; tetrahydrofolate interconversion.</text>
</comment>
<keyword evidence="4 8" id="KW-0547">Nucleotide-binding</keyword>
<dbReference type="CDD" id="cd00477">
    <property type="entry name" value="FTHFS"/>
    <property type="match status" value="1"/>
</dbReference>
<comment type="catalytic activity">
    <reaction evidence="6 8">
        <text>(6S)-5,6,7,8-tetrahydrofolate + formate + ATP = (6R)-10-formyltetrahydrofolate + ADP + phosphate</text>
        <dbReference type="Rhea" id="RHEA:20221"/>
        <dbReference type="ChEBI" id="CHEBI:15740"/>
        <dbReference type="ChEBI" id="CHEBI:30616"/>
        <dbReference type="ChEBI" id="CHEBI:43474"/>
        <dbReference type="ChEBI" id="CHEBI:57453"/>
        <dbReference type="ChEBI" id="CHEBI:195366"/>
        <dbReference type="ChEBI" id="CHEBI:456216"/>
        <dbReference type="EC" id="6.3.4.3"/>
    </reaction>
</comment>
<evidence type="ECO:0000313" key="10">
    <source>
        <dbReference type="Proteomes" id="UP000199585"/>
    </source>
</evidence>
<keyword evidence="3 8" id="KW-0436">Ligase</keyword>
<dbReference type="NCBIfam" id="NF010030">
    <property type="entry name" value="PRK13505.1"/>
    <property type="match status" value="1"/>
</dbReference>
<evidence type="ECO:0000256" key="1">
    <source>
        <dbReference type="ARBA" id="ARBA00004777"/>
    </source>
</evidence>
<dbReference type="AlphaFoldDB" id="A0A1H8G149"/>
<evidence type="ECO:0000256" key="8">
    <source>
        <dbReference type="HAMAP-Rule" id="MF_01543"/>
    </source>
</evidence>
<comment type="similarity">
    <text evidence="7 8">Belongs to the formate--tetrahydrofolate ligase family.</text>
</comment>